<feature type="transmembrane region" description="Helical" evidence="1">
    <location>
        <begin position="56"/>
        <end position="80"/>
    </location>
</feature>
<reference evidence="2 3" key="1">
    <citation type="submission" date="2023-08" db="EMBL/GenBank/DDBJ databases">
        <title>Genome sequence of Thermaerobacter compostii strain Ins1, a spore-forming filamentous bacterium isolated from a deep geothermal reservoir.</title>
        <authorList>
            <person name="Bregnard D."/>
            <person name="Gonzalez D."/>
            <person name="Junier P."/>
        </authorList>
    </citation>
    <scope>NUCLEOTIDE SEQUENCE [LARGE SCALE GENOMIC DNA]</scope>
    <source>
        <strain evidence="2 3">Ins1</strain>
    </source>
</reference>
<protein>
    <submittedName>
        <fullName evidence="2">2-keto-3-deoxygluconate permease</fullName>
    </submittedName>
</protein>
<name>A0ABZ0QQC8_9FIRM</name>
<proteinExistence type="predicted"/>
<keyword evidence="1" id="KW-1133">Transmembrane helix</keyword>
<feature type="transmembrane region" description="Helical" evidence="1">
    <location>
        <begin position="12"/>
        <end position="36"/>
    </location>
</feature>
<accession>A0ABZ0QQC8</accession>
<organism evidence="2 3">
    <name type="scientific">Thermaerobacter composti</name>
    <dbReference type="NCBI Taxonomy" id="554949"/>
    <lineage>
        <taxon>Bacteria</taxon>
        <taxon>Bacillati</taxon>
        <taxon>Bacillota</taxon>
        <taxon>Clostridia</taxon>
        <taxon>Eubacteriales</taxon>
        <taxon>Clostridiales Family XVII. Incertae Sedis</taxon>
        <taxon>Thermaerobacter</taxon>
    </lineage>
</organism>
<dbReference type="Proteomes" id="UP001304683">
    <property type="component" value="Chromosome"/>
</dbReference>
<sequence length="84" mass="8548">MRRRGGGWRAVAAVLIGNGLGNLVADHAAGLGLPWLSQGLGPAFGPATLRVPHLGAVTLGLHLDVTAGGLLGIVAALLWLGRRR</sequence>
<gene>
    <name evidence="2" type="ORF">Q5761_11475</name>
</gene>
<evidence type="ECO:0000313" key="2">
    <source>
        <dbReference type="EMBL" id="WPD18962.1"/>
    </source>
</evidence>
<keyword evidence="1" id="KW-0812">Transmembrane</keyword>
<dbReference type="EMBL" id="CP132508">
    <property type="protein sequence ID" value="WPD18962.1"/>
    <property type="molecule type" value="Genomic_DNA"/>
</dbReference>
<evidence type="ECO:0000313" key="3">
    <source>
        <dbReference type="Proteomes" id="UP001304683"/>
    </source>
</evidence>
<keyword evidence="1" id="KW-0472">Membrane</keyword>
<dbReference type="RefSeq" id="WP_135224476.1">
    <property type="nucleotide sequence ID" value="NZ_CP132508.1"/>
</dbReference>
<keyword evidence="3" id="KW-1185">Reference proteome</keyword>
<evidence type="ECO:0000256" key="1">
    <source>
        <dbReference type="SAM" id="Phobius"/>
    </source>
</evidence>